<dbReference type="STRING" id="1285242.A6A04_02690"/>
<gene>
    <name evidence="2" type="ORF">A6A04_02690</name>
</gene>
<dbReference type="RefSeq" id="WP_068492776.1">
    <property type="nucleotide sequence ID" value="NZ_LWQT01000055.1"/>
</dbReference>
<dbReference type="OrthoDB" id="21421at2"/>
<accession>A0A178MNG4</accession>
<dbReference type="InterPro" id="IPR032710">
    <property type="entry name" value="NTF2-like_dom_sf"/>
</dbReference>
<organism evidence="2 3">
    <name type="scientific">Paramagnetospirillum marisnigri</name>
    <dbReference type="NCBI Taxonomy" id="1285242"/>
    <lineage>
        <taxon>Bacteria</taxon>
        <taxon>Pseudomonadati</taxon>
        <taxon>Pseudomonadota</taxon>
        <taxon>Alphaproteobacteria</taxon>
        <taxon>Rhodospirillales</taxon>
        <taxon>Magnetospirillaceae</taxon>
        <taxon>Paramagnetospirillum</taxon>
    </lineage>
</organism>
<dbReference type="Pfam" id="PF17775">
    <property type="entry name" value="YchJ_M-like"/>
    <property type="match status" value="1"/>
</dbReference>
<dbReference type="PANTHER" id="PTHR33747">
    <property type="entry name" value="UPF0225 PROTEIN SCO1677"/>
    <property type="match status" value="1"/>
</dbReference>
<dbReference type="SUPFAM" id="SSF103642">
    <property type="entry name" value="Sec-C motif"/>
    <property type="match status" value="1"/>
</dbReference>
<evidence type="ECO:0000259" key="1">
    <source>
        <dbReference type="Pfam" id="PF17775"/>
    </source>
</evidence>
<sequence length="163" mass="17966">MTDCPCGSGRSYADCCEPFITGAAIPPTPEALMRSRYSAFTVVNIDYLHDTLAVDQRHDFVRADAEKWARDSKWLGLDIHATTGGGPDEDEGTVDFTARFKLGGKAEAHREISTFRKEDGRWYYVDGRIGGPKQEQRRVAVKAGRNDPCPCGSGKKFKKCCGA</sequence>
<comment type="caution">
    <text evidence="2">The sequence shown here is derived from an EMBL/GenBank/DDBJ whole genome shotgun (WGS) entry which is preliminary data.</text>
</comment>
<dbReference type="SUPFAM" id="SSF54427">
    <property type="entry name" value="NTF2-like"/>
    <property type="match status" value="1"/>
</dbReference>
<dbReference type="PANTHER" id="PTHR33747:SF1">
    <property type="entry name" value="ADENYLATE CYCLASE-ASSOCIATED CAP C-TERMINAL DOMAIN-CONTAINING PROTEIN"/>
    <property type="match status" value="1"/>
</dbReference>
<reference evidence="2 3" key="1">
    <citation type="submission" date="2016-04" db="EMBL/GenBank/DDBJ databases">
        <title>Draft genome sequence of freshwater magnetotactic bacteria Magnetospirillum marisnigri SP-1 and Magnetospirillum moscoviense BB-1.</title>
        <authorList>
            <person name="Koziaeva V."/>
            <person name="Dziuba M.V."/>
            <person name="Ivanov T.M."/>
            <person name="Kuznetsov B."/>
            <person name="Grouzdev D.S."/>
        </authorList>
    </citation>
    <scope>NUCLEOTIDE SEQUENCE [LARGE SCALE GENOMIC DNA]</scope>
    <source>
        <strain evidence="2 3">SP-1</strain>
    </source>
</reference>
<dbReference type="Pfam" id="PF02810">
    <property type="entry name" value="SEC-C"/>
    <property type="match status" value="2"/>
</dbReference>
<dbReference type="Proteomes" id="UP000078428">
    <property type="component" value="Unassembled WGS sequence"/>
</dbReference>
<dbReference type="NCBIfam" id="NF002449">
    <property type="entry name" value="PRK01617.1"/>
    <property type="match status" value="1"/>
</dbReference>
<proteinExistence type="predicted"/>
<name>A0A178MNG4_9PROT</name>
<dbReference type="Gene3D" id="3.10.450.50">
    <property type="match status" value="1"/>
</dbReference>
<protein>
    <recommendedName>
        <fullName evidence="1">YchJ-like middle NTF2-like domain-containing protein</fullName>
    </recommendedName>
</protein>
<dbReference type="NCBIfam" id="NF002486">
    <property type="entry name" value="PRK01752.1"/>
    <property type="match status" value="1"/>
</dbReference>
<evidence type="ECO:0000313" key="3">
    <source>
        <dbReference type="Proteomes" id="UP000078428"/>
    </source>
</evidence>
<keyword evidence="3" id="KW-1185">Reference proteome</keyword>
<dbReference type="InterPro" id="IPR004027">
    <property type="entry name" value="SEC_C_motif"/>
</dbReference>
<evidence type="ECO:0000313" key="2">
    <source>
        <dbReference type="EMBL" id="OAN50322.1"/>
    </source>
</evidence>
<feature type="domain" description="YchJ-like middle NTF2-like" evidence="1">
    <location>
        <begin position="28"/>
        <end position="127"/>
    </location>
</feature>
<dbReference type="InterPro" id="IPR048469">
    <property type="entry name" value="YchJ-like_M"/>
</dbReference>
<dbReference type="AlphaFoldDB" id="A0A178MNG4"/>
<dbReference type="EMBL" id="LWQT01000055">
    <property type="protein sequence ID" value="OAN50322.1"/>
    <property type="molecule type" value="Genomic_DNA"/>
</dbReference>